<dbReference type="Proteomes" id="UP000829398">
    <property type="component" value="Chromosome 4"/>
</dbReference>
<organism evidence="1 2">
    <name type="scientific">Citrus sinensis</name>
    <name type="common">Sweet orange</name>
    <name type="synonym">Citrus aurantium var. sinensis</name>
    <dbReference type="NCBI Taxonomy" id="2711"/>
    <lineage>
        <taxon>Eukaryota</taxon>
        <taxon>Viridiplantae</taxon>
        <taxon>Streptophyta</taxon>
        <taxon>Embryophyta</taxon>
        <taxon>Tracheophyta</taxon>
        <taxon>Spermatophyta</taxon>
        <taxon>Magnoliopsida</taxon>
        <taxon>eudicotyledons</taxon>
        <taxon>Gunneridae</taxon>
        <taxon>Pentapetalae</taxon>
        <taxon>rosids</taxon>
        <taxon>malvids</taxon>
        <taxon>Sapindales</taxon>
        <taxon>Rutaceae</taxon>
        <taxon>Aurantioideae</taxon>
        <taxon>Citrus</taxon>
    </lineage>
</organism>
<comment type="caution">
    <text evidence="1">The sequence shown here is derived from an EMBL/GenBank/DDBJ whole genome shotgun (WGS) entry which is preliminary data.</text>
</comment>
<keyword evidence="2" id="KW-1185">Reference proteome</keyword>
<dbReference type="EMBL" id="CM039173">
    <property type="protein sequence ID" value="KAH9769709.1"/>
    <property type="molecule type" value="Genomic_DNA"/>
</dbReference>
<sequence length="185" mass="21010">MSLPKHEIEKFTIGGDFSLWKLRALLVHQGLESALEEEDPEASTSSVTDDKKRQIQNRAHSTLILSLGDSILREISEEKTTLGIWNKVETLCMKKSLAHKLFLKKRLYTFSMREGVTIQDHIDTFNKIILDLEGVENVKISDDDKAFFLLSSLPKSYEGFVDTMLYGRTTLTLEDVKASLSSKEI</sequence>
<accession>A0ACB8L8C8</accession>
<protein>
    <submittedName>
        <fullName evidence="1">Uncharacterized protein</fullName>
    </submittedName>
</protein>
<reference evidence="2" key="1">
    <citation type="journal article" date="2023" name="Hortic. Res.">
        <title>A chromosome-level phased genome enabling allele-level studies in sweet orange: a case study on citrus Huanglongbing tolerance.</title>
        <authorList>
            <person name="Wu B."/>
            <person name="Yu Q."/>
            <person name="Deng Z."/>
            <person name="Duan Y."/>
            <person name="Luo F."/>
            <person name="Gmitter F. Jr."/>
        </authorList>
    </citation>
    <scope>NUCLEOTIDE SEQUENCE [LARGE SCALE GENOMIC DNA]</scope>
    <source>
        <strain evidence="2">cv. Valencia</strain>
    </source>
</reference>
<evidence type="ECO:0000313" key="1">
    <source>
        <dbReference type="EMBL" id="KAH9769709.1"/>
    </source>
</evidence>
<gene>
    <name evidence="1" type="ORF">KPL71_012118</name>
</gene>
<name>A0ACB8L8C8_CITSI</name>
<evidence type="ECO:0000313" key="2">
    <source>
        <dbReference type="Proteomes" id="UP000829398"/>
    </source>
</evidence>
<proteinExistence type="predicted"/>